<evidence type="ECO:0000313" key="1">
    <source>
        <dbReference type="EMBL" id="EME39204.1"/>
    </source>
</evidence>
<reference evidence="2" key="1">
    <citation type="journal article" date="2012" name="PLoS Genet.">
        <title>The genomes of the fungal plant pathogens Cladosporium fulvum and Dothistroma septosporum reveal adaptation to different hosts and lifestyles but also signatures of common ancestry.</title>
        <authorList>
            <person name="de Wit P.J.G.M."/>
            <person name="van der Burgt A."/>
            <person name="Oekmen B."/>
            <person name="Stergiopoulos I."/>
            <person name="Abd-Elsalam K.A."/>
            <person name="Aerts A.L."/>
            <person name="Bahkali A.H."/>
            <person name="Beenen H.G."/>
            <person name="Chettri P."/>
            <person name="Cox M.P."/>
            <person name="Datema E."/>
            <person name="de Vries R.P."/>
            <person name="Dhillon B."/>
            <person name="Ganley A.R."/>
            <person name="Griffiths S.A."/>
            <person name="Guo Y."/>
            <person name="Hamelin R.C."/>
            <person name="Henrissat B."/>
            <person name="Kabir M.S."/>
            <person name="Jashni M.K."/>
            <person name="Kema G."/>
            <person name="Klaubauf S."/>
            <person name="Lapidus A."/>
            <person name="Levasseur A."/>
            <person name="Lindquist E."/>
            <person name="Mehrabi R."/>
            <person name="Ohm R.A."/>
            <person name="Owen T.J."/>
            <person name="Salamov A."/>
            <person name="Schwelm A."/>
            <person name="Schijlen E."/>
            <person name="Sun H."/>
            <person name="van den Burg H.A."/>
            <person name="van Ham R.C.H.J."/>
            <person name="Zhang S."/>
            <person name="Goodwin S.B."/>
            <person name="Grigoriev I.V."/>
            <person name="Collemare J."/>
            <person name="Bradshaw R.E."/>
        </authorList>
    </citation>
    <scope>NUCLEOTIDE SEQUENCE [LARGE SCALE GENOMIC DNA]</scope>
    <source>
        <strain evidence="2">NZE10 / CBS 128990</strain>
    </source>
</reference>
<dbReference type="EMBL" id="KB446545">
    <property type="protein sequence ID" value="EME39204.1"/>
    <property type="molecule type" value="Genomic_DNA"/>
</dbReference>
<dbReference type="Proteomes" id="UP000016933">
    <property type="component" value="Unassembled WGS sequence"/>
</dbReference>
<reference evidence="1 2" key="2">
    <citation type="journal article" date="2012" name="PLoS Pathog.">
        <title>Diverse lifestyles and strategies of plant pathogenesis encoded in the genomes of eighteen Dothideomycetes fungi.</title>
        <authorList>
            <person name="Ohm R.A."/>
            <person name="Feau N."/>
            <person name="Henrissat B."/>
            <person name="Schoch C.L."/>
            <person name="Horwitz B.A."/>
            <person name="Barry K.W."/>
            <person name="Condon B.J."/>
            <person name="Copeland A.C."/>
            <person name="Dhillon B."/>
            <person name="Glaser F."/>
            <person name="Hesse C.N."/>
            <person name="Kosti I."/>
            <person name="LaButti K."/>
            <person name="Lindquist E.A."/>
            <person name="Lucas S."/>
            <person name="Salamov A.A."/>
            <person name="Bradshaw R.E."/>
            <person name="Ciuffetti L."/>
            <person name="Hamelin R.C."/>
            <person name="Kema G.H.J."/>
            <person name="Lawrence C."/>
            <person name="Scott J.A."/>
            <person name="Spatafora J.W."/>
            <person name="Turgeon B.G."/>
            <person name="de Wit P.J.G.M."/>
            <person name="Zhong S."/>
            <person name="Goodwin S.B."/>
            <person name="Grigoriev I.V."/>
        </authorList>
    </citation>
    <scope>NUCLEOTIDE SEQUENCE [LARGE SCALE GENOMIC DNA]</scope>
    <source>
        <strain evidence="2">NZE10 / CBS 128990</strain>
    </source>
</reference>
<accession>M2Y1M2</accession>
<dbReference type="AlphaFoldDB" id="M2Y1M2"/>
<sequence length="169" mass="18968">MTTLQEVRIGVLIALCIYFRVPASTGTAVAVRHRLALVVPSDKIVTTTVDVSSCKDSGLASHIQVWEADIQRPTGSFRPVHMQVLAAELCTYLEFSVGPTTTEYHQEVAIIDLDDALRDNRKAVITAFNDLPYKFSTFFVMGKWFKMRTIELMLTLTHKEGPRPLRTVL</sequence>
<organism evidence="1 2">
    <name type="scientific">Dothistroma septosporum (strain NZE10 / CBS 128990)</name>
    <name type="common">Red band needle blight fungus</name>
    <name type="synonym">Mycosphaerella pini</name>
    <dbReference type="NCBI Taxonomy" id="675120"/>
    <lineage>
        <taxon>Eukaryota</taxon>
        <taxon>Fungi</taxon>
        <taxon>Dikarya</taxon>
        <taxon>Ascomycota</taxon>
        <taxon>Pezizomycotina</taxon>
        <taxon>Dothideomycetes</taxon>
        <taxon>Dothideomycetidae</taxon>
        <taxon>Mycosphaerellales</taxon>
        <taxon>Mycosphaerellaceae</taxon>
        <taxon>Dothistroma</taxon>
    </lineage>
</organism>
<evidence type="ECO:0000313" key="2">
    <source>
        <dbReference type="Proteomes" id="UP000016933"/>
    </source>
</evidence>
<dbReference type="HOGENOM" id="CLU_1578494_0_0_1"/>
<proteinExistence type="predicted"/>
<name>M2Y1M2_DOTSN</name>
<keyword evidence="2" id="KW-1185">Reference proteome</keyword>
<gene>
    <name evidence="1" type="ORF">DOTSEDRAFT_28378</name>
</gene>
<protein>
    <submittedName>
        <fullName evidence="1">Uncharacterized protein</fullName>
    </submittedName>
</protein>